<accession>A0ABX9UH42</accession>
<dbReference type="RefSeq" id="WP_122086543.1">
    <property type="nucleotide sequence ID" value="NZ_CBCRWO010000040.1"/>
</dbReference>
<evidence type="ECO:0000313" key="2">
    <source>
        <dbReference type="Proteomes" id="UP000266886"/>
    </source>
</evidence>
<protein>
    <recommendedName>
        <fullName evidence="3">Preprotein translocase subunit SecB</fullName>
    </recommendedName>
</protein>
<proteinExistence type="predicted"/>
<sequence>MSAGNAGFKAADDCFVVDIRLVSIKADALKYEIPHEGVRVQFELGQFQGRKIEEGARVRARAETTFYADGDLDRVLAEIELWYEVDLSIPEGQAEAAIHDADRKSEIIESYVAPALFPFVRQKIHELTNELPLLPVLLPIDTLR</sequence>
<keyword evidence="2" id="KW-1185">Reference proteome</keyword>
<gene>
    <name evidence="1" type="ORF">EAW56_10905</name>
</gene>
<dbReference type="EMBL" id="RDRE01000046">
    <property type="protein sequence ID" value="RMD17621.1"/>
    <property type="molecule type" value="Genomic_DNA"/>
</dbReference>
<reference evidence="1 2" key="1">
    <citation type="submission" date="2018-10" db="EMBL/GenBank/DDBJ databases">
        <title>Whole genome sequence of Corynebacterium gottingense DSM 130494T.</title>
        <authorList>
            <person name="Bernier A.-M."/>
            <person name="Bernard K."/>
        </authorList>
    </citation>
    <scope>NUCLEOTIDE SEQUENCE [LARGE SCALE GENOMIC DNA]</scope>
    <source>
        <strain evidence="1 2">DSM 103494</strain>
    </source>
</reference>
<organism evidence="1 2">
    <name type="scientific">Corynebacterium gottingense</name>
    <dbReference type="NCBI Taxonomy" id="2041036"/>
    <lineage>
        <taxon>Bacteria</taxon>
        <taxon>Bacillati</taxon>
        <taxon>Actinomycetota</taxon>
        <taxon>Actinomycetes</taxon>
        <taxon>Mycobacteriales</taxon>
        <taxon>Corynebacteriaceae</taxon>
        <taxon>Corynebacterium</taxon>
    </lineage>
</organism>
<evidence type="ECO:0008006" key="3">
    <source>
        <dbReference type="Google" id="ProtNLM"/>
    </source>
</evidence>
<dbReference type="Proteomes" id="UP000266886">
    <property type="component" value="Unassembled WGS sequence"/>
</dbReference>
<evidence type="ECO:0000313" key="1">
    <source>
        <dbReference type="EMBL" id="RMD17621.1"/>
    </source>
</evidence>
<comment type="caution">
    <text evidence="1">The sequence shown here is derived from an EMBL/GenBank/DDBJ whole genome shotgun (WGS) entry which is preliminary data.</text>
</comment>
<name>A0ABX9UH42_9CORY</name>